<dbReference type="SMART" id="SM00856">
    <property type="entry name" value="PMEI"/>
    <property type="match status" value="1"/>
</dbReference>
<evidence type="ECO:0000256" key="3">
    <source>
        <dbReference type="ARBA" id="ARBA00006027"/>
    </source>
</evidence>
<dbReference type="FunFam" id="2.160.20.10:FF:000001">
    <property type="entry name" value="Pectinesterase"/>
    <property type="match status" value="1"/>
</dbReference>
<name>A0A445A0Y3_ARAHY</name>
<comment type="pathway">
    <text evidence="2 9">Glycan metabolism; pectin degradation; 2-dehydro-3-deoxy-D-gluconate from pectin: step 1/5.</text>
</comment>
<dbReference type="GO" id="GO:0004857">
    <property type="term" value="F:enzyme inhibitor activity"/>
    <property type="evidence" value="ECO:0007669"/>
    <property type="project" value="InterPro"/>
</dbReference>
<feature type="chain" id="PRO_5018820457" description="Pectinesterase" evidence="9">
    <location>
        <begin position="26"/>
        <end position="527"/>
    </location>
</feature>
<dbReference type="UniPathway" id="UPA00545">
    <property type="reaction ID" value="UER00823"/>
</dbReference>
<organism evidence="11 12">
    <name type="scientific">Arachis hypogaea</name>
    <name type="common">Peanut</name>
    <dbReference type="NCBI Taxonomy" id="3818"/>
    <lineage>
        <taxon>Eukaryota</taxon>
        <taxon>Viridiplantae</taxon>
        <taxon>Streptophyta</taxon>
        <taxon>Embryophyta</taxon>
        <taxon>Tracheophyta</taxon>
        <taxon>Spermatophyta</taxon>
        <taxon>Magnoliopsida</taxon>
        <taxon>eudicotyledons</taxon>
        <taxon>Gunneridae</taxon>
        <taxon>Pentapetalae</taxon>
        <taxon>rosids</taxon>
        <taxon>fabids</taxon>
        <taxon>Fabales</taxon>
        <taxon>Fabaceae</taxon>
        <taxon>Papilionoideae</taxon>
        <taxon>50 kb inversion clade</taxon>
        <taxon>dalbergioids sensu lato</taxon>
        <taxon>Dalbergieae</taxon>
        <taxon>Pterocarpus clade</taxon>
        <taxon>Arachis</taxon>
    </lineage>
</organism>
<feature type="active site" evidence="8">
    <location>
        <position position="365"/>
    </location>
</feature>
<reference evidence="11 12" key="1">
    <citation type="submission" date="2019-01" db="EMBL/GenBank/DDBJ databases">
        <title>Sequencing of cultivated peanut Arachis hypogaea provides insights into genome evolution and oil improvement.</title>
        <authorList>
            <person name="Chen X."/>
        </authorList>
    </citation>
    <scope>NUCLEOTIDE SEQUENCE [LARGE SCALE GENOMIC DNA]</scope>
    <source>
        <strain evidence="12">cv. Fuhuasheng</strain>
        <tissue evidence="11">Leaves</tissue>
    </source>
</reference>
<comment type="subcellular location">
    <subcellularLocation>
        <location evidence="1">Secreted</location>
        <location evidence="1">Cell wall</location>
    </subcellularLocation>
</comment>
<dbReference type="InterPro" id="IPR006501">
    <property type="entry name" value="Pectinesterase_inhib_dom"/>
</dbReference>
<dbReference type="Gene3D" id="1.20.140.40">
    <property type="entry name" value="Invertase/pectin methylesterase inhibitor family protein"/>
    <property type="match status" value="1"/>
</dbReference>
<dbReference type="SMR" id="A0A445A0Y3"/>
<keyword evidence="5" id="KW-0964">Secreted</keyword>
<dbReference type="EMBL" id="SDMP01000013">
    <property type="protein sequence ID" value="RYR20094.1"/>
    <property type="molecule type" value="Genomic_DNA"/>
</dbReference>
<comment type="similarity">
    <text evidence="3">In the N-terminal section; belongs to the PMEI family.</text>
</comment>
<evidence type="ECO:0000256" key="2">
    <source>
        <dbReference type="ARBA" id="ARBA00005184"/>
    </source>
</evidence>
<dbReference type="InterPro" id="IPR012334">
    <property type="entry name" value="Pectin_lyas_fold"/>
</dbReference>
<dbReference type="GO" id="GO:0045490">
    <property type="term" value="P:pectin catabolic process"/>
    <property type="evidence" value="ECO:0007669"/>
    <property type="project" value="UniProtKB-UniRule"/>
</dbReference>
<evidence type="ECO:0000313" key="11">
    <source>
        <dbReference type="EMBL" id="RYR20094.1"/>
    </source>
</evidence>
<dbReference type="Gramene" id="arahy.Tifrunner.gnm2.ann2.Ah13g336900.1">
    <property type="protein sequence ID" value="arahy.Tifrunner.gnm2.ann2.Ah13g336900.1-CDS"/>
    <property type="gene ID" value="arahy.Tifrunner.gnm2.ann2.Ah13g336900"/>
</dbReference>
<dbReference type="InterPro" id="IPR033131">
    <property type="entry name" value="Pectinesterase_Asp_AS"/>
</dbReference>
<dbReference type="SUPFAM" id="SSF101148">
    <property type="entry name" value="Plant invertase/pectin methylesterase inhibitor"/>
    <property type="match status" value="1"/>
</dbReference>
<evidence type="ECO:0000256" key="7">
    <source>
        <dbReference type="ARBA" id="ARBA00023085"/>
    </source>
</evidence>
<evidence type="ECO:0000256" key="9">
    <source>
        <dbReference type="RuleBase" id="RU000589"/>
    </source>
</evidence>
<evidence type="ECO:0000313" key="12">
    <source>
        <dbReference type="Proteomes" id="UP000289738"/>
    </source>
</evidence>
<gene>
    <name evidence="11" type="ORF">Ahy_B03g065183</name>
</gene>
<dbReference type="InterPro" id="IPR011050">
    <property type="entry name" value="Pectin_lyase_fold/virulence"/>
</dbReference>
<keyword evidence="6 9" id="KW-0378">Hydrolase</keyword>
<dbReference type="Gene3D" id="2.160.20.10">
    <property type="entry name" value="Single-stranded right-handed beta-helix, Pectin lyase-like"/>
    <property type="match status" value="1"/>
</dbReference>
<comment type="catalytic activity">
    <reaction evidence="9">
        <text>[(1-&gt;4)-alpha-D-galacturonosyl methyl ester](n) + n H2O = [(1-&gt;4)-alpha-D-galacturonosyl](n) + n methanol + n H(+)</text>
        <dbReference type="Rhea" id="RHEA:22380"/>
        <dbReference type="Rhea" id="RHEA-COMP:14570"/>
        <dbReference type="Rhea" id="RHEA-COMP:14573"/>
        <dbReference type="ChEBI" id="CHEBI:15377"/>
        <dbReference type="ChEBI" id="CHEBI:15378"/>
        <dbReference type="ChEBI" id="CHEBI:17790"/>
        <dbReference type="ChEBI" id="CHEBI:140522"/>
        <dbReference type="ChEBI" id="CHEBI:140523"/>
        <dbReference type="EC" id="3.1.1.11"/>
    </reaction>
</comment>
<dbReference type="EC" id="3.1.1.11" evidence="9"/>
<keyword evidence="9" id="KW-0732">Signal</keyword>
<dbReference type="GO" id="GO:0042545">
    <property type="term" value="P:cell wall modification"/>
    <property type="evidence" value="ECO:0007669"/>
    <property type="project" value="UniProtKB-UniRule"/>
</dbReference>
<dbReference type="PANTHER" id="PTHR31707">
    <property type="entry name" value="PECTINESTERASE"/>
    <property type="match status" value="1"/>
</dbReference>
<feature type="domain" description="Pectinesterase inhibitor" evidence="10">
    <location>
        <begin position="27"/>
        <end position="183"/>
    </location>
</feature>
<comment type="similarity">
    <text evidence="4">In the C-terminal section; belongs to the pectinesterase family.</text>
</comment>
<evidence type="ECO:0000256" key="1">
    <source>
        <dbReference type="ARBA" id="ARBA00004191"/>
    </source>
</evidence>
<dbReference type="OrthoDB" id="2019149at2759"/>
<dbReference type="InterPro" id="IPR035513">
    <property type="entry name" value="Invertase/methylesterase_inhib"/>
</dbReference>
<keyword evidence="7 9" id="KW-0063">Aspartyl esterase</keyword>
<feature type="signal peptide" evidence="9">
    <location>
        <begin position="1"/>
        <end position="25"/>
    </location>
</feature>
<evidence type="ECO:0000256" key="5">
    <source>
        <dbReference type="ARBA" id="ARBA00022512"/>
    </source>
</evidence>
<accession>A0A445A0Y3</accession>
<sequence>MTRTQELVMMITFLVLGCALTMAETAALEHAHHYECTHTRYPSLCDETLKELMSSGNDKNVDIILALVNKTISETNLPRSYFASFETQDIAQQDKSSSSVGGYCQELMDMSMKRLDQSMKALSKPTRNKEDIQTWLSASLTFQQTCNDFVRSQTSSGAATAVVDTISKKMDYLSALASNSLALVNQITTKRKEKESKEEFPEWISSKARKLLQGAAPIEANAVVAQDGSGNYKTISEAIAAATGGRFVIYVKAGTYKEKIRTSKNGITLIGAGKYSTVIVGSESVKGGASLPDTATFTMMGDGFIAKDIGFHNNAGPQGEQAVALYIASDRSVLFRCSIAGYQDTIYAHSLRQFYRECDIYGTIDFIFGNAAAVFQTCNIMLRRPLHGGSNAVLANGRTDPGQNTGFSLHKCAITPSSDLSPVKHSVNSYLGRPWKEYSRAVVIGCTIDDAIAQQGWVQWPGYGSSVLRTLYFGEYGNSGPGAGTARRVQWPGFHVMGNVEASKFTVGNFIAGSSWIPSSVGFISGL</sequence>
<dbReference type="PROSITE" id="PS00503">
    <property type="entry name" value="PECTINESTERASE_2"/>
    <property type="match status" value="1"/>
</dbReference>
<protein>
    <recommendedName>
        <fullName evidence="9">Pectinesterase</fullName>
        <ecNumber evidence="9">3.1.1.11</ecNumber>
    </recommendedName>
</protein>
<evidence type="ECO:0000256" key="8">
    <source>
        <dbReference type="PROSITE-ProRule" id="PRU10040"/>
    </source>
</evidence>
<evidence type="ECO:0000259" key="10">
    <source>
        <dbReference type="SMART" id="SM00856"/>
    </source>
</evidence>
<dbReference type="SUPFAM" id="SSF51126">
    <property type="entry name" value="Pectin lyase-like"/>
    <property type="match status" value="1"/>
</dbReference>
<dbReference type="Pfam" id="PF01095">
    <property type="entry name" value="Pectinesterase"/>
    <property type="match status" value="1"/>
</dbReference>
<proteinExistence type="inferred from homology"/>
<evidence type="ECO:0000256" key="4">
    <source>
        <dbReference type="ARBA" id="ARBA00007786"/>
    </source>
</evidence>
<dbReference type="Pfam" id="PF04043">
    <property type="entry name" value="PMEI"/>
    <property type="match status" value="1"/>
</dbReference>
<dbReference type="STRING" id="3818.A0A445A0Y3"/>
<comment type="caution">
    <text evidence="11">The sequence shown here is derived from an EMBL/GenBank/DDBJ whole genome shotgun (WGS) entry which is preliminary data.</text>
</comment>
<dbReference type="FunFam" id="1.20.140.40:FF:000024">
    <property type="entry name" value="Pectinesterase"/>
    <property type="match status" value="1"/>
</dbReference>
<dbReference type="PROSITE" id="PS51257">
    <property type="entry name" value="PROKAR_LIPOPROTEIN"/>
    <property type="match status" value="1"/>
</dbReference>
<dbReference type="AlphaFoldDB" id="A0A445A0Y3"/>
<dbReference type="Proteomes" id="UP000289738">
    <property type="component" value="Chromosome B03"/>
</dbReference>
<dbReference type="InterPro" id="IPR000070">
    <property type="entry name" value="Pectinesterase_cat"/>
</dbReference>
<dbReference type="GO" id="GO:0030599">
    <property type="term" value="F:pectinesterase activity"/>
    <property type="evidence" value="ECO:0007669"/>
    <property type="project" value="UniProtKB-UniRule"/>
</dbReference>
<dbReference type="NCBIfam" id="TIGR01614">
    <property type="entry name" value="PME_inhib"/>
    <property type="match status" value="1"/>
</dbReference>
<keyword evidence="12" id="KW-1185">Reference proteome</keyword>
<keyword evidence="5" id="KW-0134">Cell wall</keyword>
<evidence type="ECO:0000256" key="6">
    <source>
        <dbReference type="ARBA" id="ARBA00022801"/>
    </source>
</evidence>
<dbReference type="CDD" id="cd15798">
    <property type="entry name" value="PMEI-like_3"/>
    <property type="match status" value="1"/>
</dbReference>